<evidence type="ECO:0000256" key="10">
    <source>
        <dbReference type="ARBA" id="ARBA00023136"/>
    </source>
</evidence>
<dbReference type="PANTHER" id="PTHR23070">
    <property type="entry name" value="BCS1 AAA-TYPE ATPASE"/>
    <property type="match status" value="1"/>
</dbReference>
<dbReference type="InterPro" id="IPR027417">
    <property type="entry name" value="P-loop_NTPase"/>
</dbReference>
<keyword evidence="3" id="KW-0812">Transmembrane</keyword>
<feature type="region of interest" description="Disordered" evidence="12">
    <location>
        <begin position="527"/>
        <end position="621"/>
    </location>
</feature>
<feature type="compositionally biased region" description="Basic and acidic residues" evidence="12">
    <location>
        <begin position="527"/>
        <end position="568"/>
    </location>
</feature>
<proteinExistence type="inferred from homology"/>
<dbReference type="Gene3D" id="3.40.50.300">
    <property type="entry name" value="P-loop containing nucleotide triphosphate hydrolases"/>
    <property type="match status" value="2"/>
</dbReference>
<gene>
    <name evidence="16" type="ORF">QBC32DRAFT_266385</name>
</gene>
<evidence type="ECO:0000313" key="16">
    <source>
        <dbReference type="EMBL" id="KAK3949650.1"/>
    </source>
</evidence>
<feature type="region of interest" description="Disordered" evidence="12">
    <location>
        <begin position="178"/>
        <end position="210"/>
    </location>
</feature>
<evidence type="ECO:0000256" key="7">
    <source>
        <dbReference type="ARBA" id="ARBA00022840"/>
    </source>
</evidence>
<feature type="compositionally biased region" description="Low complexity" evidence="12">
    <location>
        <begin position="178"/>
        <end position="202"/>
    </location>
</feature>
<evidence type="ECO:0000256" key="12">
    <source>
        <dbReference type="SAM" id="MobiDB-lite"/>
    </source>
</evidence>
<feature type="region of interest" description="Disordered" evidence="12">
    <location>
        <begin position="497"/>
        <end position="516"/>
    </location>
</feature>
<organism evidence="16 17">
    <name type="scientific">Pseudoneurospora amorphoporcata</name>
    <dbReference type="NCBI Taxonomy" id="241081"/>
    <lineage>
        <taxon>Eukaryota</taxon>
        <taxon>Fungi</taxon>
        <taxon>Dikarya</taxon>
        <taxon>Ascomycota</taxon>
        <taxon>Pezizomycotina</taxon>
        <taxon>Sordariomycetes</taxon>
        <taxon>Sordariomycetidae</taxon>
        <taxon>Sordariales</taxon>
        <taxon>Sordariaceae</taxon>
        <taxon>Pseudoneurospora</taxon>
    </lineage>
</organism>
<keyword evidence="17" id="KW-1185">Reference proteome</keyword>
<keyword evidence="8" id="KW-1133">Transmembrane helix</keyword>
<dbReference type="SMART" id="SM01024">
    <property type="entry name" value="BCS1_N"/>
    <property type="match status" value="1"/>
</dbReference>
<evidence type="ECO:0000256" key="11">
    <source>
        <dbReference type="ARBA" id="ARBA00048778"/>
    </source>
</evidence>
<feature type="signal peptide" evidence="13">
    <location>
        <begin position="1"/>
        <end position="17"/>
    </location>
</feature>
<name>A0AAN6NQ04_9PEZI</name>
<evidence type="ECO:0000256" key="6">
    <source>
        <dbReference type="ARBA" id="ARBA00022801"/>
    </source>
</evidence>
<keyword evidence="9" id="KW-0496">Mitochondrion</keyword>
<evidence type="ECO:0000256" key="1">
    <source>
        <dbReference type="ARBA" id="ARBA00004434"/>
    </source>
</evidence>
<evidence type="ECO:0000256" key="4">
    <source>
        <dbReference type="ARBA" id="ARBA00022741"/>
    </source>
</evidence>
<feature type="region of interest" description="Disordered" evidence="12">
    <location>
        <begin position="755"/>
        <end position="874"/>
    </location>
</feature>
<comment type="similarity">
    <text evidence="2">Belongs to the AAA ATPase family. BCS1 subfamily.</text>
</comment>
<dbReference type="Pfam" id="PF08740">
    <property type="entry name" value="BCS1_N"/>
    <property type="match status" value="1"/>
</dbReference>
<dbReference type="InterPro" id="IPR003959">
    <property type="entry name" value="ATPase_AAA_core"/>
</dbReference>
<evidence type="ECO:0000259" key="15">
    <source>
        <dbReference type="SMART" id="SM01024"/>
    </source>
</evidence>
<keyword evidence="13" id="KW-0732">Signal</keyword>
<feature type="region of interest" description="Disordered" evidence="12">
    <location>
        <begin position="442"/>
        <end position="476"/>
    </location>
</feature>
<keyword evidence="10" id="KW-0472">Membrane</keyword>
<feature type="compositionally biased region" description="Basic residues" evidence="12">
    <location>
        <begin position="497"/>
        <end position="507"/>
    </location>
</feature>
<feature type="domain" description="BCS1 N-terminal" evidence="15">
    <location>
        <begin position="86"/>
        <end position="340"/>
    </location>
</feature>
<evidence type="ECO:0000256" key="13">
    <source>
        <dbReference type="SAM" id="SignalP"/>
    </source>
</evidence>
<dbReference type="AlphaFoldDB" id="A0AAN6NQ04"/>
<dbReference type="PROSITE" id="PS00674">
    <property type="entry name" value="AAA"/>
    <property type="match status" value="1"/>
</dbReference>
<keyword evidence="6" id="KW-0378">Hydrolase</keyword>
<evidence type="ECO:0000256" key="5">
    <source>
        <dbReference type="ARBA" id="ARBA00022792"/>
    </source>
</evidence>
<dbReference type="Pfam" id="PF25426">
    <property type="entry name" value="AAA_lid_BCS1"/>
    <property type="match status" value="1"/>
</dbReference>
<feature type="compositionally biased region" description="Basic residues" evidence="12">
    <location>
        <begin position="593"/>
        <end position="620"/>
    </location>
</feature>
<dbReference type="InterPro" id="IPR003593">
    <property type="entry name" value="AAA+_ATPase"/>
</dbReference>
<evidence type="ECO:0000256" key="2">
    <source>
        <dbReference type="ARBA" id="ARBA00007448"/>
    </source>
</evidence>
<sequence length="947" mass="104748">MNCYMLIIWALSTLVDASTDSGETINITTTTINDTTQAATVLLPDSLLASFSPMLDIYLPPAVRDFLVSCHRALTSWLGFDPTILLSLGPIVWAAKRLWSEVKVLVVDDIICNWFTARVEVGDDDPIFIHIMRWVAVQPNSAKTRFLQADTIAGSADDHDEDDEAGAVAAAGAAAVKNATSTTSTTSTTTTTDPSNTNTTTTTKKKKQNPTLLPNGEVCLNFSTHKHQKPPRFLPAVNVPYTFSFGGTYFWLNRTRSHIASQSEYRGLSMRKEENLVITCVGFSARPIKNFIQFTKEWNHSRQAATTVVRRPARPEMRSWGGRHVWAEVADRPIRPMDTVVLDEKQKLMMLQDMNEYLQRETAQWYGERGIPLRRGYLFHGPPGTGKTSLSFALAGVFGLDIFVISLLDQNLTEDDLAMLFTNLPRRCVVLLEDIDTAGLVNRGKEEESESSSESSDSDSEEGGSGASGSEDNDYLRSEKKRALQVLLLGDDLEKKKNRKGKKKGKVSAKQETLEKEVAERVAEFKQMLKDGSDEEKDGEKVTDEKVIVDKEATEDREKTPAKSEEKPVSSADDAGEKDEKTTKSESEPATDKRKKKKKKPMTAKEKRAKKKQKIRKKNKAMATSVLHNLHNIEYIGRQYDRRRPSPYDRERGISLSGLLNAIDGVASHEGRVLIMTTNKPEKLDEALLRPGRVDLQIAFLNATQEQVRELFERMYEADVVDPATTAVTLTKVGNKLTASTTTTAAATTLPLVFHSPPAGITSPGNDTAAEKGDEEKQHQQQLTIVDPKIVDLKLLDDNNNNPRKSSVSSCSSDATAIGSEEDNAASPASPNTSSDPNTNTIKTTDTTAAAAAEKPQPQQPPSDKKKEEPPVPLHITPLTRSELQKIAKEFSLKIPPTQILSPAEIQGFLLRRKKDPRRALAEVDKWVEELVKAKESKSKILDAKAI</sequence>
<dbReference type="GO" id="GO:0005524">
    <property type="term" value="F:ATP binding"/>
    <property type="evidence" value="ECO:0007669"/>
    <property type="project" value="UniProtKB-KW"/>
</dbReference>
<accession>A0AAN6NQ04</accession>
<dbReference type="SUPFAM" id="SSF52540">
    <property type="entry name" value="P-loop containing nucleoside triphosphate hydrolases"/>
    <property type="match status" value="1"/>
</dbReference>
<dbReference type="EMBL" id="MU859206">
    <property type="protein sequence ID" value="KAK3949650.1"/>
    <property type="molecule type" value="Genomic_DNA"/>
</dbReference>
<evidence type="ECO:0000256" key="3">
    <source>
        <dbReference type="ARBA" id="ARBA00022692"/>
    </source>
</evidence>
<evidence type="ECO:0000259" key="14">
    <source>
        <dbReference type="SMART" id="SM00382"/>
    </source>
</evidence>
<dbReference type="InterPro" id="IPR057495">
    <property type="entry name" value="AAA_lid_BCS1"/>
</dbReference>
<feature type="compositionally biased region" description="Basic and acidic residues" evidence="12">
    <location>
        <begin position="769"/>
        <end position="779"/>
    </location>
</feature>
<feature type="compositionally biased region" description="Low complexity" evidence="12">
    <location>
        <begin position="825"/>
        <end position="857"/>
    </location>
</feature>
<feature type="compositionally biased region" description="Acidic residues" evidence="12">
    <location>
        <begin position="447"/>
        <end position="462"/>
    </location>
</feature>
<dbReference type="InterPro" id="IPR050747">
    <property type="entry name" value="Mitochondrial_chaperone_BCS1"/>
</dbReference>
<evidence type="ECO:0000313" key="17">
    <source>
        <dbReference type="Proteomes" id="UP001303222"/>
    </source>
</evidence>
<feature type="compositionally biased region" description="Low complexity" evidence="12">
    <location>
        <begin position="798"/>
        <end position="813"/>
    </location>
</feature>
<dbReference type="GO" id="GO:0005743">
    <property type="term" value="C:mitochondrial inner membrane"/>
    <property type="evidence" value="ECO:0007669"/>
    <property type="project" value="UniProtKB-SubCell"/>
</dbReference>
<evidence type="ECO:0000256" key="8">
    <source>
        <dbReference type="ARBA" id="ARBA00022989"/>
    </source>
</evidence>
<comment type="catalytic activity">
    <reaction evidence="11">
        <text>ATP + H2O = ADP + phosphate + H(+)</text>
        <dbReference type="Rhea" id="RHEA:13065"/>
        <dbReference type="ChEBI" id="CHEBI:15377"/>
        <dbReference type="ChEBI" id="CHEBI:15378"/>
        <dbReference type="ChEBI" id="CHEBI:30616"/>
        <dbReference type="ChEBI" id="CHEBI:43474"/>
        <dbReference type="ChEBI" id="CHEBI:456216"/>
    </reaction>
    <physiologicalReaction direction="left-to-right" evidence="11">
        <dbReference type="Rhea" id="RHEA:13066"/>
    </physiologicalReaction>
</comment>
<dbReference type="InterPro" id="IPR003960">
    <property type="entry name" value="ATPase_AAA_CS"/>
</dbReference>
<protein>
    <submittedName>
        <fullName evidence="16">BCS1 N terminal-domain-containing protein</fullName>
    </submittedName>
</protein>
<evidence type="ECO:0000256" key="9">
    <source>
        <dbReference type="ARBA" id="ARBA00023128"/>
    </source>
</evidence>
<keyword evidence="4" id="KW-0547">Nucleotide-binding</keyword>
<feature type="domain" description="AAA+ ATPase" evidence="14">
    <location>
        <begin position="373"/>
        <end position="704"/>
    </location>
</feature>
<keyword evidence="5" id="KW-0999">Mitochondrion inner membrane</keyword>
<feature type="compositionally biased region" description="Basic and acidic residues" evidence="12">
    <location>
        <begin position="578"/>
        <end position="592"/>
    </location>
</feature>
<comment type="caution">
    <text evidence="16">The sequence shown here is derived from an EMBL/GenBank/DDBJ whole genome shotgun (WGS) entry which is preliminary data.</text>
</comment>
<comment type="subcellular location">
    <subcellularLocation>
        <location evidence="1">Mitochondrion inner membrane</location>
        <topology evidence="1">Single-pass membrane protein</topology>
    </subcellularLocation>
</comment>
<reference evidence="16" key="2">
    <citation type="submission" date="2023-06" db="EMBL/GenBank/DDBJ databases">
        <authorList>
            <consortium name="Lawrence Berkeley National Laboratory"/>
            <person name="Mondo S.J."/>
            <person name="Hensen N."/>
            <person name="Bonometti L."/>
            <person name="Westerberg I."/>
            <person name="Brannstrom I.O."/>
            <person name="Guillou S."/>
            <person name="Cros-Aarteil S."/>
            <person name="Calhoun S."/>
            <person name="Haridas S."/>
            <person name="Kuo A."/>
            <person name="Pangilinan J."/>
            <person name="Riley R."/>
            <person name="Labutti K."/>
            <person name="Andreopoulos B."/>
            <person name="Lipzen A."/>
            <person name="Chen C."/>
            <person name="Yanf M."/>
            <person name="Daum C."/>
            <person name="Ng V."/>
            <person name="Clum A."/>
            <person name="Steindorff A."/>
            <person name="Ohm R."/>
            <person name="Martin F."/>
            <person name="Silar P."/>
            <person name="Natvig D."/>
            <person name="Lalanne C."/>
            <person name="Gautier V."/>
            <person name="Ament-Velasquez S.L."/>
            <person name="Kruys A."/>
            <person name="Hutchinson M.I."/>
            <person name="Powell A.J."/>
            <person name="Barry K."/>
            <person name="Miller A.N."/>
            <person name="Grigoriev I.V."/>
            <person name="Debuchy R."/>
            <person name="Gladieux P."/>
            <person name="Thoren M.H."/>
            <person name="Johannesson H."/>
        </authorList>
    </citation>
    <scope>NUCLEOTIDE SEQUENCE</scope>
    <source>
        <strain evidence="16">CBS 626.80</strain>
    </source>
</reference>
<keyword evidence="7" id="KW-0067">ATP-binding</keyword>
<dbReference type="GO" id="GO:0016887">
    <property type="term" value="F:ATP hydrolysis activity"/>
    <property type="evidence" value="ECO:0007669"/>
    <property type="project" value="InterPro"/>
</dbReference>
<reference evidence="16" key="1">
    <citation type="journal article" date="2023" name="Mol. Phylogenet. Evol.">
        <title>Genome-scale phylogeny and comparative genomics of the fungal order Sordariales.</title>
        <authorList>
            <person name="Hensen N."/>
            <person name="Bonometti L."/>
            <person name="Westerberg I."/>
            <person name="Brannstrom I.O."/>
            <person name="Guillou S."/>
            <person name="Cros-Aarteil S."/>
            <person name="Calhoun S."/>
            <person name="Haridas S."/>
            <person name="Kuo A."/>
            <person name="Mondo S."/>
            <person name="Pangilinan J."/>
            <person name="Riley R."/>
            <person name="LaButti K."/>
            <person name="Andreopoulos B."/>
            <person name="Lipzen A."/>
            <person name="Chen C."/>
            <person name="Yan M."/>
            <person name="Daum C."/>
            <person name="Ng V."/>
            <person name="Clum A."/>
            <person name="Steindorff A."/>
            <person name="Ohm R.A."/>
            <person name="Martin F."/>
            <person name="Silar P."/>
            <person name="Natvig D.O."/>
            <person name="Lalanne C."/>
            <person name="Gautier V."/>
            <person name="Ament-Velasquez S.L."/>
            <person name="Kruys A."/>
            <person name="Hutchinson M.I."/>
            <person name="Powell A.J."/>
            <person name="Barry K."/>
            <person name="Miller A.N."/>
            <person name="Grigoriev I.V."/>
            <person name="Debuchy R."/>
            <person name="Gladieux P."/>
            <person name="Hiltunen Thoren M."/>
            <person name="Johannesson H."/>
        </authorList>
    </citation>
    <scope>NUCLEOTIDE SEQUENCE</scope>
    <source>
        <strain evidence="16">CBS 626.80</strain>
    </source>
</reference>
<dbReference type="Pfam" id="PF00004">
    <property type="entry name" value="AAA"/>
    <property type="match status" value="2"/>
</dbReference>
<feature type="chain" id="PRO_5042948569" evidence="13">
    <location>
        <begin position="18"/>
        <end position="947"/>
    </location>
</feature>
<dbReference type="SMART" id="SM00382">
    <property type="entry name" value="AAA"/>
    <property type="match status" value="1"/>
</dbReference>
<dbReference type="Proteomes" id="UP001303222">
    <property type="component" value="Unassembled WGS sequence"/>
</dbReference>
<dbReference type="InterPro" id="IPR014851">
    <property type="entry name" value="BCS1_N"/>
</dbReference>